<gene>
    <name evidence="1" type="ORF">VP01_5275g2</name>
</gene>
<dbReference type="EMBL" id="LAVV01010470">
    <property type="protein sequence ID" value="KNZ48990.1"/>
    <property type="molecule type" value="Genomic_DNA"/>
</dbReference>
<keyword evidence="2" id="KW-1185">Reference proteome</keyword>
<sequence length="102" mass="11420">MILSHPPSTAIPSLDDDEDIEDLETIRKTLLPVYHDYADVFSPVRADKLPPHRPYNHQIKLTGPAPVPGPVYSLSKQESTKLQDYIAENVAKGFLRPSKLNT</sequence>
<dbReference type="Proteomes" id="UP000037035">
    <property type="component" value="Unassembled WGS sequence"/>
</dbReference>
<proteinExistence type="predicted"/>
<reference evidence="1 2" key="1">
    <citation type="submission" date="2015-08" db="EMBL/GenBank/DDBJ databases">
        <title>Next Generation Sequencing and Analysis of the Genome of Puccinia sorghi L Schw, the Causal Agent of Maize Common Rust.</title>
        <authorList>
            <person name="Rochi L."/>
            <person name="Burguener G."/>
            <person name="Darino M."/>
            <person name="Turjanski A."/>
            <person name="Kreff E."/>
            <person name="Dieguez M.J."/>
            <person name="Sacco F."/>
        </authorList>
    </citation>
    <scope>NUCLEOTIDE SEQUENCE [LARGE SCALE GENOMIC DNA]</scope>
    <source>
        <strain evidence="1 2">RO10H11247</strain>
    </source>
</reference>
<organism evidence="1 2">
    <name type="scientific">Puccinia sorghi</name>
    <dbReference type="NCBI Taxonomy" id="27349"/>
    <lineage>
        <taxon>Eukaryota</taxon>
        <taxon>Fungi</taxon>
        <taxon>Dikarya</taxon>
        <taxon>Basidiomycota</taxon>
        <taxon>Pucciniomycotina</taxon>
        <taxon>Pucciniomycetes</taxon>
        <taxon>Pucciniales</taxon>
        <taxon>Pucciniaceae</taxon>
        <taxon>Puccinia</taxon>
    </lineage>
</organism>
<dbReference type="SUPFAM" id="SSF56672">
    <property type="entry name" value="DNA/RNA polymerases"/>
    <property type="match status" value="1"/>
</dbReference>
<evidence type="ECO:0000313" key="1">
    <source>
        <dbReference type="EMBL" id="KNZ48990.1"/>
    </source>
</evidence>
<feature type="non-terminal residue" evidence="1">
    <location>
        <position position="102"/>
    </location>
</feature>
<name>A0A0L6UMC6_9BASI</name>
<dbReference type="VEuPathDB" id="FungiDB:VP01_5275g2"/>
<protein>
    <submittedName>
        <fullName evidence="1">Conserved uncharacterized protein (N-terminal)</fullName>
    </submittedName>
</protein>
<accession>A0A0L6UMC6</accession>
<dbReference type="AlphaFoldDB" id="A0A0L6UMC6"/>
<comment type="caution">
    <text evidence="1">The sequence shown here is derived from an EMBL/GenBank/DDBJ whole genome shotgun (WGS) entry which is preliminary data.</text>
</comment>
<dbReference type="OrthoDB" id="3036073at2759"/>
<evidence type="ECO:0000313" key="2">
    <source>
        <dbReference type="Proteomes" id="UP000037035"/>
    </source>
</evidence>
<dbReference type="InterPro" id="IPR043502">
    <property type="entry name" value="DNA/RNA_pol_sf"/>
</dbReference>